<name>A0A812RMK9_9DINO</name>
<dbReference type="AlphaFoldDB" id="A0A812RMK9"/>
<comment type="caution">
    <text evidence="1">The sequence shown here is derived from an EMBL/GenBank/DDBJ whole genome shotgun (WGS) entry which is preliminary data.</text>
</comment>
<protein>
    <submittedName>
        <fullName evidence="1">Uncharacterized protein</fullName>
    </submittedName>
</protein>
<gene>
    <name evidence="1" type="ORF">SNEC2469_LOCUS12277</name>
</gene>
<accession>A0A812RMK9</accession>
<sequence length="596" mass="63894">MGSLVLGRGGALGQHAFGRVALVKPFVPWRSAAAVHMKAADAPEASALKEDRFYTNDVIAEIATLPSFLQDKPAERWLSEVVAKLALRGCGREEVAWLLSLPVDTINEELPASAGEEQLGSCLLDLAFVPRGAGCGIFGSNSSPQLNERRCTLCRDLSGVETHALVVVEARDGDPPGEYQDAMLIARKNLRFDSIPSRQLTEASQWPNVANMPIPAQEEVQAPSALLGEATPSPACLCTAEALQWLLPCVARLWAAKACVREEIAFLLSLPAEKLGSALPSLGAENLGKFLQDLSFVPQGACCRVEGSTSNARLNGLEGRLIESCPSYSTHAKLLLAGEGEVLIHRKNLRLLALGGVPSQVEKASSGGLCAWLGLRCCDEVRAAPPQRLGPRKDGAFLAGELRRLGEMRASGLLSDVEFHAAKTKCSETRVEGTKSCAMLCAASKAEVLCQQVWQVPAEERTIYFEDLEGGEALRCSVSDGDVVRVLGWEALRLCDGAEGPGVTLSLEGRLPLWWTPAIKALWLPLRVGDGPSPEEPEEGALNLHRLFLSASRVALQWRWPGDDKATTGPADGWPLPLSILADGVKIEICPSFGKL</sequence>
<dbReference type="Proteomes" id="UP000601435">
    <property type="component" value="Unassembled WGS sequence"/>
</dbReference>
<keyword evidence="2" id="KW-1185">Reference proteome</keyword>
<organism evidence="1 2">
    <name type="scientific">Symbiodinium necroappetens</name>
    <dbReference type="NCBI Taxonomy" id="1628268"/>
    <lineage>
        <taxon>Eukaryota</taxon>
        <taxon>Sar</taxon>
        <taxon>Alveolata</taxon>
        <taxon>Dinophyceae</taxon>
        <taxon>Suessiales</taxon>
        <taxon>Symbiodiniaceae</taxon>
        <taxon>Symbiodinium</taxon>
    </lineage>
</organism>
<dbReference type="OrthoDB" id="410220at2759"/>
<evidence type="ECO:0000313" key="2">
    <source>
        <dbReference type="Proteomes" id="UP000601435"/>
    </source>
</evidence>
<reference evidence="1" key="1">
    <citation type="submission" date="2021-02" db="EMBL/GenBank/DDBJ databases">
        <authorList>
            <person name="Dougan E. K."/>
            <person name="Rhodes N."/>
            <person name="Thang M."/>
            <person name="Chan C."/>
        </authorList>
    </citation>
    <scope>NUCLEOTIDE SEQUENCE</scope>
</reference>
<evidence type="ECO:0000313" key="1">
    <source>
        <dbReference type="EMBL" id="CAE7445516.1"/>
    </source>
</evidence>
<proteinExistence type="predicted"/>
<dbReference type="EMBL" id="CAJNJA010019441">
    <property type="protein sequence ID" value="CAE7445516.1"/>
    <property type="molecule type" value="Genomic_DNA"/>
</dbReference>